<keyword evidence="2" id="KW-1185">Reference proteome</keyword>
<dbReference type="EMBL" id="JASCZI010003000">
    <property type="protein sequence ID" value="MED6116588.1"/>
    <property type="molecule type" value="Genomic_DNA"/>
</dbReference>
<dbReference type="Proteomes" id="UP001341840">
    <property type="component" value="Unassembled WGS sequence"/>
</dbReference>
<sequence length="114" mass="12659">MAKQIAVALIYGDLEDSYTKIPCCVLGVQLSMPGSLAILKSCFVRVGGEVDDSLEYFQPLFWTFPPCVEALMAQICLPGILVLSNRHNDIKAALEDFDYEWLPPSAYQAEDRAI</sequence>
<evidence type="ECO:0000313" key="2">
    <source>
        <dbReference type="Proteomes" id="UP001341840"/>
    </source>
</evidence>
<evidence type="ECO:0000313" key="1">
    <source>
        <dbReference type="EMBL" id="MED6116588.1"/>
    </source>
</evidence>
<feature type="non-terminal residue" evidence="1">
    <location>
        <position position="114"/>
    </location>
</feature>
<reference evidence="1 2" key="1">
    <citation type="journal article" date="2023" name="Plants (Basel)">
        <title>Bridging the Gap: Combining Genomics and Transcriptomics Approaches to Understand Stylosanthes scabra, an Orphan Legume from the Brazilian Caatinga.</title>
        <authorList>
            <person name="Ferreira-Neto J.R.C."/>
            <person name="da Silva M.D."/>
            <person name="Binneck E."/>
            <person name="de Melo N.F."/>
            <person name="da Silva R.H."/>
            <person name="de Melo A.L.T.M."/>
            <person name="Pandolfi V."/>
            <person name="Bustamante F.O."/>
            <person name="Brasileiro-Vidal A.C."/>
            <person name="Benko-Iseppon A.M."/>
        </authorList>
    </citation>
    <scope>NUCLEOTIDE SEQUENCE [LARGE SCALE GENOMIC DNA]</scope>
    <source>
        <tissue evidence="1">Leaves</tissue>
    </source>
</reference>
<accession>A0ABU6QXJ6</accession>
<name>A0ABU6QXJ6_9FABA</name>
<comment type="caution">
    <text evidence="1">The sequence shown here is derived from an EMBL/GenBank/DDBJ whole genome shotgun (WGS) entry which is preliminary data.</text>
</comment>
<gene>
    <name evidence="1" type="ORF">PIB30_101625</name>
</gene>
<proteinExistence type="predicted"/>
<organism evidence="1 2">
    <name type="scientific">Stylosanthes scabra</name>
    <dbReference type="NCBI Taxonomy" id="79078"/>
    <lineage>
        <taxon>Eukaryota</taxon>
        <taxon>Viridiplantae</taxon>
        <taxon>Streptophyta</taxon>
        <taxon>Embryophyta</taxon>
        <taxon>Tracheophyta</taxon>
        <taxon>Spermatophyta</taxon>
        <taxon>Magnoliopsida</taxon>
        <taxon>eudicotyledons</taxon>
        <taxon>Gunneridae</taxon>
        <taxon>Pentapetalae</taxon>
        <taxon>rosids</taxon>
        <taxon>fabids</taxon>
        <taxon>Fabales</taxon>
        <taxon>Fabaceae</taxon>
        <taxon>Papilionoideae</taxon>
        <taxon>50 kb inversion clade</taxon>
        <taxon>dalbergioids sensu lato</taxon>
        <taxon>Dalbergieae</taxon>
        <taxon>Pterocarpus clade</taxon>
        <taxon>Stylosanthes</taxon>
    </lineage>
</organism>
<protein>
    <submittedName>
        <fullName evidence="1">Uncharacterized protein</fullName>
    </submittedName>
</protein>